<dbReference type="InterPro" id="IPR006342">
    <property type="entry name" value="FkbM_mtfrase"/>
</dbReference>
<reference evidence="2 3" key="1">
    <citation type="submission" date="2019-12" db="EMBL/GenBank/DDBJ databases">
        <title>Comparative genomics gives insights into the taxonomy of the Azoarcus-Aromatoleum group and reveals separate origins of nif in the plant-associated Azoarcus and non-plant-associated Aromatoleum sub-groups.</title>
        <authorList>
            <person name="Lafos M."/>
            <person name="Maluk M."/>
            <person name="Batista M."/>
            <person name="Junghare M."/>
            <person name="Carmona M."/>
            <person name="Faoro H."/>
            <person name="Cruz L.M."/>
            <person name="Battistoni F."/>
            <person name="De Souza E."/>
            <person name="Pedrosa F."/>
            <person name="Chen W.-M."/>
            <person name="Poole P.S."/>
            <person name="Dixon R.A."/>
            <person name="James E.K."/>
        </authorList>
    </citation>
    <scope>NUCLEOTIDE SEQUENCE [LARGE SCALE GENOMIC DNA]</scope>
    <source>
        <strain evidence="2 3">T</strain>
    </source>
</reference>
<protein>
    <submittedName>
        <fullName evidence="2">FkbM family methyltransferase</fullName>
    </submittedName>
</protein>
<evidence type="ECO:0000259" key="1">
    <source>
        <dbReference type="Pfam" id="PF05050"/>
    </source>
</evidence>
<dbReference type="Pfam" id="PF05050">
    <property type="entry name" value="Methyltransf_21"/>
    <property type="match status" value="1"/>
</dbReference>
<dbReference type="EMBL" id="WTVS01000056">
    <property type="protein sequence ID" value="NMF99886.1"/>
    <property type="molecule type" value="Genomic_DNA"/>
</dbReference>
<organism evidence="2 3">
    <name type="scientific">Aromatoleum toluolicum</name>
    <dbReference type="NCBI Taxonomy" id="90060"/>
    <lineage>
        <taxon>Bacteria</taxon>
        <taxon>Pseudomonadati</taxon>
        <taxon>Pseudomonadota</taxon>
        <taxon>Betaproteobacteria</taxon>
        <taxon>Rhodocyclales</taxon>
        <taxon>Rhodocyclaceae</taxon>
        <taxon>Aromatoleum</taxon>
    </lineage>
</organism>
<gene>
    <name evidence="2" type="ORF">GPA27_21150</name>
</gene>
<dbReference type="GO" id="GO:0032259">
    <property type="term" value="P:methylation"/>
    <property type="evidence" value="ECO:0007669"/>
    <property type="project" value="UniProtKB-KW"/>
</dbReference>
<dbReference type="NCBIfam" id="TIGR01444">
    <property type="entry name" value="fkbM_fam"/>
    <property type="match status" value="1"/>
</dbReference>
<feature type="domain" description="Methyltransferase FkbM" evidence="1">
    <location>
        <begin position="51"/>
        <end position="214"/>
    </location>
</feature>
<dbReference type="InterPro" id="IPR052514">
    <property type="entry name" value="SAM-dependent_MTase"/>
</dbReference>
<dbReference type="SUPFAM" id="SSF53335">
    <property type="entry name" value="S-adenosyl-L-methionine-dependent methyltransferases"/>
    <property type="match status" value="1"/>
</dbReference>
<dbReference type="Proteomes" id="UP000634522">
    <property type="component" value="Unassembled WGS sequence"/>
</dbReference>
<dbReference type="Gene3D" id="3.40.50.150">
    <property type="entry name" value="Vaccinia Virus protein VP39"/>
    <property type="match status" value="1"/>
</dbReference>
<dbReference type="PANTHER" id="PTHR34203:SF15">
    <property type="entry name" value="SLL1173 PROTEIN"/>
    <property type="match status" value="1"/>
</dbReference>
<keyword evidence="2" id="KW-0489">Methyltransferase</keyword>
<dbReference type="InterPro" id="IPR029063">
    <property type="entry name" value="SAM-dependent_MTases_sf"/>
</dbReference>
<sequence>MAEHASHFAMTSLRHHYHQALRRTPVRYAQFGEDALLSDIFPNATGRVIVDIGAHDGIIGSNSKLLEQLGWRCILVEPNPSLAALARANRTSEVFECALSHEEGKAVLTIVGGAPGADGMSGIGLAQSNRERIKAAGYTTREVAVRTTRLDTLLEEAGIDGRPDVVSIDVEGHEASVLTGFDIRRWAPRLLIVEDNSDYADSHIPDWMQMHGYRRVFRSGVNDWYAAIGDRAFDTPANRAYIAWRVATGPLRRTLRVPVEALLTSLRPWLTAHPTLKRRLQRTKRWLGITRTF</sequence>
<proteinExistence type="predicted"/>
<keyword evidence="3" id="KW-1185">Reference proteome</keyword>
<evidence type="ECO:0000313" key="3">
    <source>
        <dbReference type="Proteomes" id="UP000634522"/>
    </source>
</evidence>
<dbReference type="PANTHER" id="PTHR34203">
    <property type="entry name" value="METHYLTRANSFERASE, FKBM FAMILY PROTEIN"/>
    <property type="match status" value="1"/>
</dbReference>
<name>A0ABX1NKM0_9RHOO</name>
<dbReference type="GO" id="GO:0008168">
    <property type="term" value="F:methyltransferase activity"/>
    <property type="evidence" value="ECO:0007669"/>
    <property type="project" value="UniProtKB-KW"/>
</dbReference>
<comment type="caution">
    <text evidence="2">The sequence shown here is derived from an EMBL/GenBank/DDBJ whole genome shotgun (WGS) entry which is preliminary data.</text>
</comment>
<accession>A0ABX1NKM0</accession>
<evidence type="ECO:0000313" key="2">
    <source>
        <dbReference type="EMBL" id="NMF99886.1"/>
    </source>
</evidence>
<keyword evidence="2" id="KW-0808">Transferase</keyword>